<dbReference type="Pfam" id="PF17336">
    <property type="entry name" value="DUF5368"/>
    <property type="match status" value="1"/>
</dbReference>
<dbReference type="OrthoDB" id="8909769at2"/>
<dbReference type="AlphaFoldDB" id="A0A0U1PZR3"/>
<keyword evidence="1" id="KW-1133">Transmembrane helix</keyword>
<keyword evidence="1" id="KW-0812">Transmembrane</keyword>
<proteinExistence type="predicted"/>
<evidence type="ECO:0000256" key="1">
    <source>
        <dbReference type="SAM" id="Phobius"/>
    </source>
</evidence>
<gene>
    <name evidence="2" type="ORF">AAV94_07480</name>
</gene>
<sequence>MQELDPLVLLAVFREMLGTPLLVLLALLTMLGTLAFALLLLRERRLVAARLVRSQAGGIFGGALALVLMAKVSSSGFTDAGGPADWFLIGLVFGLGLIGTTIVLYSIAGWLAAARGNRQEPVHEP</sequence>
<dbReference type="InterPro" id="IPR035308">
    <property type="entry name" value="DUF5368"/>
</dbReference>
<feature type="transmembrane region" description="Helical" evidence="1">
    <location>
        <begin position="20"/>
        <end position="41"/>
    </location>
</feature>
<dbReference type="Proteomes" id="UP000050580">
    <property type="component" value="Unassembled WGS sequence"/>
</dbReference>
<dbReference type="STRING" id="1610491.AAV94_07480"/>
<name>A0A0U1PZR3_9BURK</name>
<dbReference type="RefSeq" id="WP_046741702.1">
    <property type="nucleotide sequence ID" value="NZ_LBNQ01000023.1"/>
</dbReference>
<comment type="caution">
    <text evidence="2">The sequence shown here is derived from an EMBL/GenBank/DDBJ whole genome shotgun (WGS) entry which is preliminary data.</text>
</comment>
<evidence type="ECO:0000313" key="3">
    <source>
        <dbReference type="Proteomes" id="UP000050580"/>
    </source>
</evidence>
<protein>
    <submittedName>
        <fullName evidence="2">Uncharacterized protein</fullName>
    </submittedName>
</protein>
<feature type="transmembrane region" description="Helical" evidence="1">
    <location>
        <begin position="86"/>
        <end position="113"/>
    </location>
</feature>
<organism evidence="2 3">
    <name type="scientific">Lampropedia cohaerens</name>
    <dbReference type="NCBI Taxonomy" id="1610491"/>
    <lineage>
        <taxon>Bacteria</taxon>
        <taxon>Pseudomonadati</taxon>
        <taxon>Pseudomonadota</taxon>
        <taxon>Betaproteobacteria</taxon>
        <taxon>Burkholderiales</taxon>
        <taxon>Comamonadaceae</taxon>
        <taxon>Lampropedia</taxon>
    </lineage>
</organism>
<evidence type="ECO:0000313" key="2">
    <source>
        <dbReference type="EMBL" id="KKW68000.1"/>
    </source>
</evidence>
<keyword evidence="3" id="KW-1185">Reference proteome</keyword>
<keyword evidence="1" id="KW-0472">Membrane</keyword>
<feature type="transmembrane region" description="Helical" evidence="1">
    <location>
        <begin position="53"/>
        <end position="74"/>
    </location>
</feature>
<accession>A0A0U1PZR3</accession>
<dbReference type="EMBL" id="LBNQ01000023">
    <property type="protein sequence ID" value="KKW68000.1"/>
    <property type="molecule type" value="Genomic_DNA"/>
</dbReference>
<reference evidence="2 3" key="1">
    <citation type="submission" date="2015-05" db="EMBL/GenBank/DDBJ databases">
        <title>Draft genome sequence of Lampropedia sp. CT6, isolated from the microbial mat of a hot water spring, located at Manikaran, India.</title>
        <authorList>
            <person name="Tripathi C."/>
            <person name="Rani P."/>
            <person name="Mahato N.K."/>
            <person name="Lal R."/>
        </authorList>
    </citation>
    <scope>NUCLEOTIDE SEQUENCE [LARGE SCALE GENOMIC DNA]</scope>
    <source>
        <strain evidence="2 3">CT6</strain>
    </source>
</reference>